<keyword evidence="4" id="KW-1185">Reference proteome</keyword>
<evidence type="ECO:0000313" key="4">
    <source>
        <dbReference type="Proteomes" id="UP000294752"/>
    </source>
</evidence>
<feature type="transmembrane region" description="Helical" evidence="1">
    <location>
        <begin position="166"/>
        <end position="186"/>
    </location>
</feature>
<keyword evidence="3" id="KW-0808">Transferase</keyword>
<feature type="domain" description="Heparan-alpha-glucosaminide N-acetyltransferase catalytic" evidence="2">
    <location>
        <begin position="20"/>
        <end position="181"/>
    </location>
</feature>
<feature type="transmembrane region" description="Helical" evidence="1">
    <location>
        <begin position="136"/>
        <end position="159"/>
    </location>
</feature>
<feature type="transmembrane region" description="Helical" evidence="1">
    <location>
        <begin position="264"/>
        <end position="284"/>
    </location>
</feature>
<gene>
    <name evidence="3" type="ORF">B0I21_10294</name>
</gene>
<dbReference type="Proteomes" id="UP000294752">
    <property type="component" value="Unassembled WGS sequence"/>
</dbReference>
<evidence type="ECO:0000259" key="2">
    <source>
        <dbReference type="Pfam" id="PF07786"/>
    </source>
</evidence>
<feature type="transmembrane region" description="Helical" evidence="1">
    <location>
        <begin position="64"/>
        <end position="84"/>
    </location>
</feature>
<name>A0A4V3E238_9SPHI</name>
<comment type="caution">
    <text evidence="3">The sequence shown here is derived from an EMBL/GenBank/DDBJ whole genome shotgun (WGS) entry which is preliminary data.</text>
</comment>
<organism evidence="3 4">
    <name type="scientific">Sphingobacterium paludis</name>
    <dbReference type="NCBI Taxonomy" id="1476465"/>
    <lineage>
        <taxon>Bacteria</taxon>
        <taxon>Pseudomonadati</taxon>
        <taxon>Bacteroidota</taxon>
        <taxon>Sphingobacteriia</taxon>
        <taxon>Sphingobacteriales</taxon>
        <taxon>Sphingobacteriaceae</taxon>
        <taxon>Sphingobacterium</taxon>
    </lineage>
</organism>
<feature type="transmembrane region" description="Helical" evidence="1">
    <location>
        <begin position="299"/>
        <end position="318"/>
    </location>
</feature>
<feature type="transmembrane region" description="Helical" evidence="1">
    <location>
        <begin position="393"/>
        <end position="410"/>
    </location>
</feature>
<feature type="transmembrane region" description="Helical" evidence="1">
    <location>
        <begin position="96"/>
        <end position="116"/>
    </location>
</feature>
<keyword evidence="1" id="KW-1133">Transmembrane helix</keyword>
<dbReference type="EMBL" id="SNZV01000002">
    <property type="protein sequence ID" value="TDS15778.1"/>
    <property type="molecule type" value="Genomic_DNA"/>
</dbReference>
<feature type="transmembrane region" description="Helical" evidence="1">
    <location>
        <begin position="223"/>
        <end position="243"/>
    </location>
</feature>
<feature type="transmembrane region" description="Helical" evidence="1">
    <location>
        <begin position="21"/>
        <end position="38"/>
    </location>
</feature>
<keyword evidence="3" id="KW-0012">Acyltransferase</keyword>
<proteinExistence type="predicted"/>
<protein>
    <submittedName>
        <fullName evidence="3">Putative acyltransferase</fullName>
    </submittedName>
</protein>
<dbReference type="Pfam" id="PF07786">
    <property type="entry name" value="HGSNAT_cat"/>
    <property type="match status" value="1"/>
</dbReference>
<reference evidence="3 4" key="1">
    <citation type="submission" date="2019-03" db="EMBL/GenBank/DDBJ databases">
        <title>Genomic Encyclopedia of Type Strains, Phase III (KMG-III): the genomes of soil and plant-associated and newly described type strains.</title>
        <authorList>
            <person name="Whitman W."/>
        </authorList>
    </citation>
    <scope>NUCLEOTIDE SEQUENCE [LARGE SCALE GENOMIC DNA]</scope>
    <source>
        <strain evidence="3 4">CGMCC 1.12801</strain>
    </source>
</reference>
<dbReference type="PANTHER" id="PTHR31061">
    <property type="entry name" value="LD22376P"/>
    <property type="match status" value="1"/>
</dbReference>
<accession>A0A4V3E238</accession>
<dbReference type="GO" id="GO:0016746">
    <property type="term" value="F:acyltransferase activity"/>
    <property type="evidence" value="ECO:0007669"/>
    <property type="project" value="UniProtKB-KW"/>
</dbReference>
<feature type="transmembrane region" description="Helical" evidence="1">
    <location>
        <begin position="339"/>
        <end position="357"/>
    </location>
</feature>
<keyword evidence="1" id="KW-0472">Membrane</keyword>
<dbReference type="PANTHER" id="PTHR31061:SF24">
    <property type="entry name" value="LD22376P"/>
    <property type="match status" value="1"/>
</dbReference>
<dbReference type="AlphaFoldDB" id="A0A4V3E238"/>
<sequence>MYLYPETNKYPMTTEKTPIRYYSLDVFRGATVALMIMVNNPGSWSHIFAPFKHAPWHGCTPTDLVFPFFLFAVGNAMSFVIPRLQQAGDTVFWKKVIKRTVLIFAIGLLLNWWPFVEWVDNGLQFKSWVSSTNPERGVRILGVLQRIAIAYFFASILAYYLKPRKLILVSAILLFVYWGVTAYLGGEAPYSLAGWFGTNIDKAVLGVPHMYKGEGVPFDPEGLASTVPAIVQVVFGYLAGVFIKQQGQVDWLWTKVPQSKEPHFKLLAGLFVTGFILLVLAWTWSMGFPINKKIWTSSYVLYTIGLGTLTIGTMIWYIEVQGVKNKLTKFFDVFGKNPLFIFVLSGLLPRFLGLFRIPDGFAEDGSPQYTQALAWFYKYVCAKIPGPPEVGSFAYALCFLALMWSICYLLDKKKIYIKV</sequence>
<keyword evidence="1" id="KW-0812">Transmembrane</keyword>
<dbReference type="InterPro" id="IPR012429">
    <property type="entry name" value="HGSNAT_cat"/>
</dbReference>
<evidence type="ECO:0000313" key="3">
    <source>
        <dbReference type="EMBL" id="TDS15778.1"/>
    </source>
</evidence>
<evidence type="ECO:0000256" key="1">
    <source>
        <dbReference type="SAM" id="Phobius"/>
    </source>
</evidence>